<evidence type="ECO:0000256" key="6">
    <source>
        <dbReference type="RuleBase" id="RU368036"/>
    </source>
</evidence>
<keyword evidence="6" id="KW-0317">Glutathione biosynthesis</keyword>
<dbReference type="Pfam" id="PF01019">
    <property type="entry name" value="G_glu_transpept"/>
    <property type="match status" value="1"/>
</dbReference>
<keyword evidence="8" id="KW-1185">Reference proteome</keyword>
<dbReference type="EC" id="3.4.19.13" evidence="6"/>
<evidence type="ECO:0000256" key="4">
    <source>
        <dbReference type="PIRSR" id="PIRSR600101-1"/>
    </source>
</evidence>
<protein>
    <recommendedName>
        <fullName evidence="6">Glutathione hydrolase proenzyme</fullName>
        <ecNumber evidence="6">2.3.2.2</ecNumber>
        <ecNumber evidence="6">3.4.19.13</ecNumber>
    </recommendedName>
    <component>
        <recommendedName>
            <fullName evidence="6">Glutathione hydrolase large chain</fullName>
        </recommendedName>
    </component>
    <component>
        <recommendedName>
            <fullName evidence="6">Glutathione hydrolase small chain</fullName>
        </recommendedName>
    </component>
</protein>
<evidence type="ECO:0000256" key="3">
    <source>
        <dbReference type="ARBA" id="ARBA00047417"/>
    </source>
</evidence>
<dbReference type="NCBIfam" id="TIGR00066">
    <property type="entry name" value="g_glut_trans"/>
    <property type="match status" value="1"/>
</dbReference>
<feature type="active site" description="Nucleophile" evidence="4">
    <location>
        <position position="353"/>
    </location>
</feature>
<dbReference type="UniPathway" id="UPA00204"/>
<dbReference type="PANTHER" id="PTHR43881:SF1">
    <property type="entry name" value="GAMMA-GLUTAMYLTRANSPEPTIDASE (AFU_ORTHOLOGUE AFUA_4G13580)"/>
    <property type="match status" value="1"/>
</dbReference>
<dbReference type="InterPro" id="IPR000101">
    <property type="entry name" value="GGT_peptidase"/>
</dbReference>
<comment type="caution">
    <text evidence="7">The sequence shown here is derived from an EMBL/GenBank/DDBJ whole genome shotgun (WGS) entry which is preliminary data.</text>
</comment>
<dbReference type="InterPro" id="IPR029055">
    <property type="entry name" value="Ntn_hydrolases_N"/>
</dbReference>
<comment type="subunit">
    <text evidence="6">This enzyme consists of two polypeptide chains, which are synthesized in precursor form from a single polypeptide.</text>
</comment>
<dbReference type="PRINTS" id="PR01210">
    <property type="entry name" value="GGTRANSPTASE"/>
</dbReference>
<feature type="binding site" evidence="5">
    <location>
        <position position="436"/>
    </location>
    <ligand>
        <name>L-glutamate</name>
        <dbReference type="ChEBI" id="CHEBI:29985"/>
    </ligand>
</feature>
<gene>
    <name evidence="7" type="ORF">EDC64_103277</name>
</gene>
<name>A0A4R3M0D9_9HYPH</name>
<keyword evidence="6" id="KW-0012">Acyltransferase</keyword>
<keyword evidence="6 7" id="KW-0378">Hydrolase</keyword>
<reference evidence="7 8" key="1">
    <citation type="submission" date="2019-03" db="EMBL/GenBank/DDBJ databases">
        <title>Genomic Encyclopedia of Type Strains, Phase IV (KMG-IV): sequencing the most valuable type-strain genomes for metagenomic binning, comparative biology and taxonomic classification.</title>
        <authorList>
            <person name="Goeker M."/>
        </authorList>
    </citation>
    <scope>NUCLEOTIDE SEQUENCE [LARGE SCALE GENOMIC DNA]</scope>
    <source>
        <strain evidence="7 8">DSM 9035</strain>
    </source>
</reference>
<evidence type="ECO:0000313" key="8">
    <source>
        <dbReference type="Proteomes" id="UP000294664"/>
    </source>
</evidence>
<keyword evidence="6" id="KW-0808">Transferase</keyword>
<dbReference type="SUPFAM" id="SSF56235">
    <property type="entry name" value="N-terminal nucleophile aminohydrolases (Ntn hydrolases)"/>
    <property type="match status" value="1"/>
</dbReference>
<proteinExistence type="inferred from homology"/>
<comment type="PTM">
    <text evidence="6">Cleaved by autocatalysis into a large and a small subunit.</text>
</comment>
<dbReference type="AlphaFoldDB" id="A0A4R3M0D9"/>
<organism evidence="7 8">
    <name type="scientific">Aquabacter spiritensis</name>
    <dbReference type="NCBI Taxonomy" id="933073"/>
    <lineage>
        <taxon>Bacteria</taxon>
        <taxon>Pseudomonadati</taxon>
        <taxon>Pseudomonadota</taxon>
        <taxon>Alphaproteobacteria</taxon>
        <taxon>Hyphomicrobiales</taxon>
        <taxon>Xanthobacteraceae</taxon>
        <taxon>Aquabacter</taxon>
    </lineage>
</organism>
<sequence>MMFRDLFGPGRSTVHSTHAMAATSHPLATATALDVLRAGGNAVDAGIAACAVLAVVEPQMTGIGGDCFCLLAKAGVPPVIAYNGSGRAPAGATLARYRAAGIAAIDPLGPHAVTIPGAIEAWHRLATDHGTMPFGVLLEPAAQLASEGHPLHERVVFDLRAFLAKVKRAEGFADLILDAGELPRPGRLYTNRALGQSLRDIARDGPDAFYRGAIAQHLSDFLAARGGFQTPADFAAHAGAYVAPVRADYRGHEVYQCPPNGQGIITLLLLRILSHIDVAKDAPLSPERFHTLMEAARIAFSVRDAWLADPEHYPVPWERFLDDAFTLAAAQRIRPDSVVDVGGPIDLPEHKDTVYLTVVDRDRTAFSLINSLFEPFGSALYEPQTGILLQNRGRSFTLQEGHPNVVAPGKRPMHTIIPGMVLKDGKVLYSYGVMGGHFQPVGHATLLSNLIDYGMDMQQAADAARCFPQDGKVMVEPTVPAATRARLAEIGHVVELRADPIGGAQAIRIDPDSGVLSGCSDPRKDGCALGF</sequence>
<evidence type="ECO:0000313" key="7">
    <source>
        <dbReference type="EMBL" id="TCT06173.1"/>
    </source>
</evidence>
<dbReference type="PANTHER" id="PTHR43881">
    <property type="entry name" value="GAMMA-GLUTAMYLTRANSPEPTIDASE (AFU_ORTHOLOGUE AFUA_4G13580)"/>
    <property type="match status" value="1"/>
</dbReference>
<dbReference type="EC" id="2.3.2.2" evidence="6"/>
<dbReference type="InterPro" id="IPR043138">
    <property type="entry name" value="GGT_lsub"/>
</dbReference>
<dbReference type="GO" id="GO:0006750">
    <property type="term" value="P:glutathione biosynthetic process"/>
    <property type="evidence" value="ECO:0007669"/>
    <property type="project" value="UniProtKB-KW"/>
</dbReference>
<dbReference type="GO" id="GO:0006751">
    <property type="term" value="P:glutathione catabolic process"/>
    <property type="evidence" value="ECO:0007669"/>
    <property type="project" value="UniProtKB-UniRule"/>
</dbReference>
<evidence type="ECO:0000256" key="2">
    <source>
        <dbReference type="ARBA" id="ARBA00001089"/>
    </source>
</evidence>
<comment type="catalytic activity">
    <reaction evidence="3 6">
        <text>an N-terminal (5-L-glutamyl)-[peptide] + an alpha-amino acid = 5-L-glutamyl amino acid + an N-terminal L-alpha-aminoacyl-[peptide]</text>
        <dbReference type="Rhea" id="RHEA:23904"/>
        <dbReference type="Rhea" id="RHEA-COMP:9780"/>
        <dbReference type="Rhea" id="RHEA-COMP:9795"/>
        <dbReference type="ChEBI" id="CHEBI:77644"/>
        <dbReference type="ChEBI" id="CHEBI:78597"/>
        <dbReference type="ChEBI" id="CHEBI:78599"/>
        <dbReference type="ChEBI" id="CHEBI:78608"/>
        <dbReference type="EC" id="2.3.2.2"/>
    </reaction>
</comment>
<keyword evidence="6" id="KW-0865">Zymogen</keyword>
<evidence type="ECO:0000256" key="1">
    <source>
        <dbReference type="ARBA" id="ARBA00001049"/>
    </source>
</evidence>
<comment type="catalytic activity">
    <reaction evidence="2 6">
        <text>glutathione + H2O = L-cysteinylglycine + L-glutamate</text>
        <dbReference type="Rhea" id="RHEA:28807"/>
        <dbReference type="ChEBI" id="CHEBI:15377"/>
        <dbReference type="ChEBI" id="CHEBI:29985"/>
        <dbReference type="ChEBI" id="CHEBI:57925"/>
        <dbReference type="ChEBI" id="CHEBI:61694"/>
        <dbReference type="EC" id="3.4.19.13"/>
    </reaction>
</comment>
<evidence type="ECO:0000256" key="5">
    <source>
        <dbReference type="PIRSR" id="PIRSR600101-2"/>
    </source>
</evidence>
<dbReference type="InterPro" id="IPR043137">
    <property type="entry name" value="GGT_ssub_C"/>
</dbReference>
<dbReference type="InterPro" id="IPR052896">
    <property type="entry name" value="GGT-like_enzyme"/>
</dbReference>
<dbReference type="Gene3D" id="3.60.20.40">
    <property type="match status" value="1"/>
</dbReference>
<comment type="pathway">
    <text evidence="6">Sulfur metabolism; glutathione metabolism.</text>
</comment>
<dbReference type="Gene3D" id="1.10.246.130">
    <property type="match status" value="1"/>
</dbReference>
<dbReference type="Proteomes" id="UP000294664">
    <property type="component" value="Unassembled WGS sequence"/>
</dbReference>
<dbReference type="EMBL" id="SMAI01000003">
    <property type="protein sequence ID" value="TCT06173.1"/>
    <property type="molecule type" value="Genomic_DNA"/>
</dbReference>
<accession>A0A4R3M0D9</accession>
<comment type="catalytic activity">
    <reaction evidence="1 6">
        <text>an S-substituted glutathione + H2O = an S-substituted L-cysteinylglycine + L-glutamate</text>
        <dbReference type="Rhea" id="RHEA:59468"/>
        <dbReference type="ChEBI" id="CHEBI:15377"/>
        <dbReference type="ChEBI" id="CHEBI:29985"/>
        <dbReference type="ChEBI" id="CHEBI:90779"/>
        <dbReference type="ChEBI" id="CHEBI:143103"/>
        <dbReference type="EC" id="3.4.19.13"/>
    </reaction>
</comment>
<dbReference type="GO" id="GO:0036374">
    <property type="term" value="F:glutathione hydrolase activity"/>
    <property type="evidence" value="ECO:0007669"/>
    <property type="project" value="UniProtKB-UniRule"/>
</dbReference>
<comment type="similarity">
    <text evidence="6">Belongs to the gamma-glutamyltransferase family.</text>
</comment>
<dbReference type="GO" id="GO:0103068">
    <property type="term" value="F:leukotriene C4 gamma-glutamyl transferase activity"/>
    <property type="evidence" value="ECO:0007669"/>
    <property type="project" value="UniProtKB-EC"/>
</dbReference>
<dbReference type="RefSeq" id="WP_338023390.1">
    <property type="nucleotide sequence ID" value="NZ_SMAI01000003.1"/>
</dbReference>